<reference evidence="1" key="1">
    <citation type="submission" date="2018-06" db="EMBL/GenBank/DDBJ databases">
        <authorList>
            <person name="Zhirakovskaya E."/>
        </authorList>
    </citation>
    <scope>NUCLEOTIDE SEQUENCE</scope>
</reference>
<sequence length="53" mass="5949">MQTPTIPSPDDLTKKELIELLKAEQAKSEFLHGLLVDISYEFRVPVATIMGYA</sequence>
<proteinExistence type="predicted"/>
<organism evidence="1">
    <name type="scientific">hydrothermal vent metagenome</name>
    <dbReference type="NCBI Taxonomy" id="652676"/>
    <lineage>
        <taxon>unclassified sequences</taxon>
        <taxon>metagenomes</taxon>
        <taxon>ecological metagenomes</taxon>
    </lineage>
</organism>
<name>A0A3B0VS40_9ZZZZ</name>
<gene>
    <name evidence="1" type="ORF">MNBD_CHLOROFLEXI01-2495</name>
</gene>
<feature type="non-terminal residue" evidence="1">
    <location>
        <position position="53"/>
    </location>
</feature>
<accession>A0A3B0VS40</accession>
<dbReference type="AlphaFoldDB" id="A0A3B0VS40"/>
<dbReference type="EMBL" id="UOEU01000989">
    <property type="protein sequence ID" value="VAW42953.1"/>
    <property type="molecule type" value="Genomic_DNA"/>
</dbReference>
<protein>
    <submittedName>
        <fullName evidence="1">Uncharacterized protein</fullName>
    </submittedName>
</protein>
<evidence type="ECO:0000313" key="1">
    <source>
        <dbReference type="EMBL" id="VAW42953.1"/>
    </source>
</evidence>